<evidence type="ECO:0000313" key="3">
    <source>
        <dbReference type="EMBL" id="KAG6950160.1"/>
    </source>
</evidence>
<dbReference type="Proteomes" id="UP000251314">
    <property type="component" value="Unassembled WGS sequence"/>
</dbReference>
<dbReference type="InterPro" id="IPR025789">
    <property type="entry name" value="DOT1_dom"/>
</dbReference>
<dbReference type="AlphaFoldDB" id="A0A329SR71"/>
<keyword evidence="5" id="KW-1185">Reference proteome</keyword>
<feature type="compositionally biased region" description="Polar residues" evidence="1">
    <location>
        <begin position="50"/>
        <end position="66"/>
    </location>
</feature>
<name>A0A329SR71_9STRA</name>
<proteinExistence type="predicted"/>
<dbReference type="EMBL" id="JAENGZ010001161">
    <property type="protein sequence ID" value="KAG6950160.1"/>
    <property type="molecule type" value="Genomic_DNA"/>
</dbReference>
<evidence type="ECO:0000256" key="1">
    <source>
        <dbReference type="SAM" id="MobiDB-lite"/>
    </source>
</evidence>
<protein>
    <recommendedName>
        <fullName evidence="2">DOT1 domain-containing protein</fullName>
    </recommendedName>
</protein>
<accession>A0A329SR71</accession>
<feature type="domain" description="DOT1" evidence="2">
    <location>
        <begin position="207"/>
        <end position="345"/>
    </location>
</feature>
<reference evidence="4 5" key="1">
    <citation type="submission" date="2018-01" db="EMBL/GenBank/DDBJ databases">
        <title>Draft genome of the strawberry crown rot pathogen Phytophthora cactorum.</title>
        <authorList>
            <person name="Armitage A.D."/>
            <person name="Lysoe E."/>
            <person name="Nellist C.F."/>
            <person name="Harrison R.J."/>
            <person name="Brurberg M.B."/>
        </authorList>
    </citation>
    <scope>NUCLEOTIDE SEQUENCE [LARGE SCALE GENOMIC DNA]</scope>
    <source>
        <strain evidence="4 5">10300</strain>
    </source>
</reference>
<reference evidence="3" key="2">
    <citation type="submission" date="2021-01" db="EMBL/GenBank/DDBJ databases">
        <title>Phytophthora aleatoria, a newly-described species from Pinus radiata is distinct from Phytophthora cactorum isolates based on comparative genomics.</title>
        <authorList>
            <person name="Mcdougal R."/>
            <person name="Panda P."/>
            <person name="Williams N."/>
            <person name="Studholme D.J."/>
        </authorList>
    </citation>
    <scope>NUCLEOTIDE SEQUENCE</scope>
    <source>
        <strain evidence="3">NZFS 3830</strain>
    </source>
</reference>
<dbReference type="GO" id="GO:0031151">
    <property type="term" value="F:histone H3K79 methyltransferase activity"/>
    <property type="evidence" value="ECO:0007669"/>
    <property type="project" value="InterPro"/>
</dbReference>
<dbReference type="OrthoDB" id="113908at2759"/>
<feature type="region of interest" description="Disordered" evidence="1">
    <location>
        <begin position="46"/>
        <end position="129"/>
    </location>
</feature>
<dbReference type="Proteomes" id="UP000688947">
    <property type="component" value="Unassembled WGS sequence"/>
</dbReference>
<dbReference type="Gene3D" id="3.40.50.150">
    <property type="entry name" value="Vaccinia Virus protein VP39"/>
    <property type="match status" value="1"/>
</dbReference>
<dbReference type="Pfam" id="PF08123">
    <property type="entry name" value="DOT1"/>
    <property type="match status" value="1"/>
</dbReference>
<evidence type="ECO:0000313" key="5">
    <source>
        <dbReference type="Proteomes" id="UP000251314"/>
    </source>
</evidence>
<evidence type="ECO:0000259" key="2">
    <source>
        <dbReference type="Pfam" id="PF08123"/>
    </source>
</evidence>
<feature type="compositionally biased region" description="Pro residues" evidence="1">
    <location>
        <begin position="154"/>
        <end position="166"/>
    </location>
</feature>
<comment type="caution">
    <text evidence="4">The sequence shown here is derived from an EMBL/GenBank/DDBJ whole genome shotgun (WGS) entry which is preliminary data.</text>
</comment>
<dbReference type="STRING" id="29920.A0A329SR71"/>
<dbReference type="SUPFAM" id="SSF53335">
    <property type="entry name" value="S-adenosyl-L-methionine-dependent methyltransferases"/>
    <property type="match status" value="1"/>
</dbReference>
<dbReference type="EMBL" id="MJFZ01000096">
    <property type="protein sequence ID" value="RAW38092.1"/>
    <property type="molecule type" value="Genomic_DNA"/>
</dbReference>
<organism evidence="4 5">
    <name type="scientific">Phytophthora cactorum</name>
    <dbReference type="NCBI Taxonomy" id="29920"/>
    <lineage>
        <taxon>Eukaryota</taxon>
        <taxon>Sar</taxon>
        <taxon>Stramenopiles</taxon>
        <taxon>Oomycota</taxon>
        <taxon>Peronosporomycetes</taxon>
        <taxon>Peronosporales</taxon>
        <taxon>Peronosporaceae</taxon>
        <taxon>Phytophthora</taxon>
    </lineage>
</organism>
<evidence type="ECO:0000313" key="4">
    <source>
        <dbReference type="EMBL" id="RAW38092.1"/>
    </source>
</evidence>
<dbReference type="InterPro" id="IPR029063">
    <property type="entry name" value="SAM-dependent_MTases_sf"/>
</dbReference>
<feature type="region of interest" description="Disordered" evidence="1">
    <location>
        <begin position="154"/>
        <end position="176"/>
    </location>
</feature>
<dbReference type="VEuPathDB" id="FungiDB:PC110_g5654"/>
<sequence length="385" mass="42205">MRQLRALAVTPRLLGPFSRPASVKNTPSRGTPLALPPCLQILQAKAAEKPQQTRARSATPADQQDALNPIEASTPPLAHPSLKQRASPQPSDLIRPLNEASPTTEVVAPPPSSPATAISDEAEQVSSTTEIWRTLQSQLITEILEPASSPPIVEPSLWPPISPPRTEPQALPLSSSSAKEVVAESFEDVPRELVLAYDGHSIHKNVGEVPPAGISILLSELGGIDDRDIFVDIGSGLGNAEALVVLSTNIYRAVGIEAQEQVQTAGIQAINKSLYARAFRDRAPFICKYIRDIRLASTSPFAEVTIVYWNNVVFKPSVTEHVKQQLQDMADVRIQLSCVNFYRRHRVLCFNHFCTSFSFKKVVEVPCSWKSDLLAVYIYNSTYNE</sequence>
<gene>
    <name evidence="3" type="ORF">JG687_00014424</name>
    <name evidence="4" type="ORF">PC110_g5654</name>
</gene>